<protein>
    <submittedName>
        <fullName evidence="5">(apollo) hypothetical protein</fullName>
    </submittedName>
</protein>
<dbReference type="PANTHER" id="PTHR20963">
    <property type="entry name" value="MULTIPLE INOSITOL POLYPHOSPHATE PHOSPHATASE-RELATED"/>
    <property type="match status" value="1"/>
</dbReference>
<gene>
    <name evidence="5" type="ORF">PAPOLLO_LOCUS21921</name>
</gene>
<dbReference type="OrthoDB" id="6509975at2759"/>
<evidence type="ECO:0000256" key="2">
    <source>
        <dbReference type="ARBA" id="ARBA00022729"/>
    </source>
</evidence>
<evidence type="ECO:0000313" key="5">
    <source>
        <dbReference type="EMBL" id="CAG5040364.1"/>
    </source>
</evidence>
<proteinExistence type="predicted"/>
<dbReference type="GO" id="GO:0016020">
    <property type="term" value="C:membrane"/>
    <property type="evidence" value="ECO:0007669"/>
    <property type="project" value="UniProtKB-SubCell"/>
</dbReference>
<evidence type="ECO:0000256" key="4">
    <source>
        <dbReference type="ARBA" id="ARBA00023136"/>
    </source>
</evidence>
<dbReference type="EMBL" id="CAJQZP010001342">
    <property type="protein sequence ID" value="CAG5040364.1"/>
    <property type="molecule type" value="Genomic_DNA"/>
</dbReference>
<keyword evidence="3" id="KW-0378">Hydrolase</keyword>
<keyword evidence="6" id="KW-1185">Reference proteome</keyword>
<keyword evidence="4" id="KW-0472">Membrane</keyword>
<keyword evidence="2" id="KW-0732">Signal</keyword>
<dbReference type="GO" id="GO:0052745">
    <property type="term" value="F:inositol phosphate phosphatase activity"/>
    <property type="evidence" value="ECO:0007669"/>
    <property type="project" value="TreeGrafter"/>
</dbReference>
<evidence type="ECO:0000256" key="1">
    <source>
        <dbReference type="ARBA" id="ARBA00004370"/>
    </source>
</evidence>
<dbReference type="PANTHER" id="PTHR20963:SF8">
    <property type="entry name" value="MULTIPLE INOSITOL POLYPHOSPHATE PHOSPHATASE 1"/>
    <property type="match status" value="1"/>
</dbReference>
<evidence type="ECO:0000256" key="3">
    <source>
        <dbReference type="ARBA" id="ARBA00022801"/>
    </source>
</evidence>
<organism evidence="5 6">
    <name type="scientific">Parnassius apollo</name>
    <name type="common">Apollo butterfly</name>
    <name type="synonym">Papilio apollo</name>
    <dbReference type="NCBI Taxonomy" id="110799"/>
    <lineage>
        <taxon>Eukaryota</taxon>
        <taxon>Metazoa</taxon>
        <taxon>Ecdysozoa</taxon>
        <taxon>Arthropoda</taxon>
        <taxon>Hexapoda</taxon>
        <taxon>Insecta</taxon>
        <taxon>Pterygota</taxon>
        <taxon>Neoptera</taxon>
        <taxon>Endopterygota</taxon>
        <taxon>Lepidoptera</taxon>
        <taxon>Glossata</taxon>
        <taxon>Ditrysia</taxon>
        <taxon>Papilionoidea</taxon>
        <taxon>Papilionidae</taxon>
        <taxon>Parnassiinae</taxon>
        <taxon>Parnassini</taxon>
        <taxon>Parnassius</taxon>
        <taxon>Parnassius</taxon>
    </lineage>
</organism>
<dbReference type="Proteomes" id="UP000691718">
    <property type="component" value="Unassembled WGS sequence"/>
</dbReference>
<dbReference type="InterPro" id="IPR000560">
    <property type="entry name" value="His_Pase_clade-2"/>
</dbReference>
<comment type="subcellular location">
    <subcellularLocation>
        <location evidence="1">Membrane</location>
    </subcellularLocation>
</comment>
<accession>A0A8S3XSV5</accession>
<dbReference type="Pfam" id="PF00328">
    <property type="entry name" value="His_Phos_2"/>
    <property type="match status" value="1"/>
</dbReference>
<dbReference type="AlphaFoldDB" id="A0A8S3XSV5"/>
<dbReference type="GO" id="GO:0003993">
    <property type="term" value="F:acid phosphatase activity"/>
    <property type="evidence" value="ECO:0007669"/>
    <property type="project" value="TreeGrafter"/>
</dbReference>
<sequence>MDLLNNFRRTKDGGKKKITAYFTHATMLETICTALELFKDSKPLSGANRERERKWRTSFMAAFAGNLVAVLNRCVDNEVSDYNVVFYLNEEPIRSICADGIYTWKEFEDKLSPFLNTSIDFCEFLSEPY</sequence>
<name>A0A8S3XSV5_PARAO</name>
<comment type="caution">
    <text evidence="5">The sequence shown here is derived from an EMBL/GenBank/DDBJ whole genome shotgun (WGS) entry which is preliminary data.</text>
</comment>
<evidence type="ECO:0000313" key="6">
    <source>
        <dbReference type="Proteomes" id="UP000691718"/>
    </source>
</evidence>
<reference evidence="5" key="1">
    <citation type="submission" date="2021-04" db="EMBL/GenBank/DDBJ databases">
        <authorList>
            <person name="Tunstrom K."/>
        </authorList>
    </citation>
    <scope>NUCLEOTIDE SEQUENCE</scope>
</reference>